<keyword evidence="3 5" id="KW-1133">Transmembrane helix</keyword>
<feature type="transmembrane region" description="Helical" evidence="5">
    <location>
        <begin position="251"/>
        <end position="267"/>
    </location>
</feature>
<feature type="transmembrane region" description="Helical" evidence="5">
    <location>
        <begin position="322"/>
        <end position="348"/>
    </location>
</feature>
<sequence>MSVLRKNIFSLFILQGSNYIITFLTLPYLTRVLGVEGFGVYSLTLSIAQYFVIFIDFGFNLSASKRIAEHQNEPEYISRVFFETLFAKSILCLISILGIVLFAFVSSFSIIRSELIYTVLMLIGTVLMPIWFFQGIEKLSVITKLMVISRLALLPLFFIFVRSDADIKLAIIIQSSLSLLAGIIAIIYIYKQKLIQIVNFSSLKISHTLKDSLPIFCATLSNSLYTMSTTIIIGIFSSVYEVSIFTAADRMKGAILGVFLILGNAFYPRINALLVNNKEQAYALIRKIFYWQTALCLFIILFVVVFSKLITKIMFGEEYSEVAPLLILFSPVYFLILQSAALGNYILLPHGHKKAYTILPIASAIIHIPLCAYLASKYGAWGGIVSIVTVEVISLTLLVFILKRKKLLFEILYRNKQNLIQ</sequence>
<evidence type="ECO:0000313" key="7">
    <source>
        <dbReference type="Proteomes" id="UP000042054"/>
    </source>
</evidence>
<feature type="transmembrane region" description="Helical" evidence="5">
    <location>
        <begin position="211"/>
        <end position="239"/>
    </location>
</feature>
<feature type="transmembrane region" description="Helical" evidence="5">
    <location>
        <begin position="355"/>
        <end position="375"/>
    </location>
</feature>
<dbReference type="GO" id="GO:0016020">
    <property type="term" value="C:membrane"/>
    <property type="evidence" value="ECO:0007669"/>
    <property type="project" value="UniProtKB-SubCell"/>
</dbReference>
<dbReference type="PANTHER" id="PTHR43424:SF1">
    <property type="entry name" value="LOCUS PUTATIVE PROTEIN 1-RELATED"/>
    <property type="match status" value="1"/>
</dbReference>
<feature type="transmembrane region" description="Helical" evidence="5">
    <location>
        <begin position="7"/>
        <end position="26"/>
    </location>
</feature>
<feature type="transmembrane region" description="Helical" evidence="5">
    <location>
        <begin position="288"/>
        <end position="310"/>
    </location>
</feature>
<dbReference type="STRING" id="29485.CH64_3620"/>
<reference evidence="6 7" key="1">
    <citation type="submission" date="2015-03" db="EMBL/GenBank/DDBJ databases">
        <authorList>
            <person name="Murphy D."/>
        </authorList>
    </citation>
    <scope>NUCLEOTIDE SEQUENCE [LARGE SCALE GENOMIC DNA]</scope>
    <source>
        <strain evidence="6 7">68/02</strain>
    </source>
</reference>
<evidence type="ECO:0000256" key="1">
    <source>
        <dbReference type="ARBA" id="ARBA00004141"/>
    </source>
</evidence>
<feature type="transmembrane region" description="Helical" evidence="5">
    <location>
        <begin position="381"/>
        <end position="402"/>
    </location>
</feature>
<dbReference type="Proteomes" id="UP000042054">
    <property type="component" value="Unassembled WGS sequence"/>
</dbReference>
<dbReference type="PANTHER" id="PTHR43424">
    <property type="entry name" value="LOCUS PUTATIVE PROTEIN 1-RELATED"/>
    <property type="match status" value="1"/>
</dbReference>
<dbReference type="Pfam" id="PF01943">
    <property type="entry name" value="Polysacc_synt"/>
    <property type="match status" value="1"/>
</dbReference>
<dbReference type="InterPro" id="IPR052556">
    <property type="entry name" value="PolySynth_Transporter"/>
</dbReference>
<feature type="transmembrane region" description="Helical" evidence="5">
    <location>
        <begin position="115"/>
        <end position="133"/>
    </location>
</feature>
<evidence type="ECO:0000256" key="2">
    <source>
        <dbReference type="ARBA" id="ARBA00022692"/>
    </source>
</evidence>
<keyword evidence="2 5" id="KW-0812">Transmembrane</keyword>
<evidence type="ECO:0000256" key="4">
    <source>
        <dbReference type="ARBA" id="ARBA00023136"/>
    </source>
</evidence>
<feature type="transmembrane region" description="Helical" evidence="5">
    <location>
        <begin position="38"/>
        <end position="59"/>
    </location>
</feature>
<evidence type="ECO:0000313" key="6">
    <source>
        <dbReference type="EMBL" id="CQI88992.1"/>
    </source>
</evidence>
<feature type="transmembrane region" description="Helical" evidence="5">
    <location>
        <begin position="169"/>
        <end position="190"/>
    </location>
</feature>
<keyword evidence="4 5" id="KW-0472">Membrane</keyword>
<accession>A0A0U1HR75</accession>
<organism evidence="6 7">
    <name type="scientific">Yersinia rohdei</name>
    <dbReference type="NCBI Taxonomy" id="29485"/>
    <lineage>
        <taxon>Bacteria</taxon>
        <taxon>Pseudomonadati</taxon>
        <taxon>Pseudomonadota</taxon>
        <taxon>Gammaproteobacteria</taxon>
        <taxon>Enterobacterales</taxon>
        <taxon>Yersiniaceae</taxon>
        <taxon>Yersinia</taxon>
    </lineage>
</organism>
<dbReference type="RefSeq" id="WP_050534785.1">
    <property type="nucleotide sequence ID" value="NZ_CTKE01000005.1"/>
</dbReference>
<dbReference type="CDD" id="cd13128">
    <property type="entry name" value="MATE_Wzx_like"/>
    <property type="match status" value="1"/>
</dbReference>
<feature type="transmembrane region" description="Helical" evidence="5">
    <location>
        <begin position="80"/>
        <end position="103"/>
    </location>
</feature>
<evidence type="ECO:0000256" key="3">
    <source>
        <dbReference type="ARBA" id="ARBA00022989"/>
    </source>
</evidence>
<dbReference type="OrthoDB" id="103403at2"/>
<dbReference type="InterPro" id="IPR002797">
    <property type="entry name" value="Polysacc_synth"/>
</dbReference>
<proteinExistence type="predicted"/>
<protein>
    <submittedName>
        <fullName evidence="6">Translocase</fullName>
    </submittedName>
</protein>
<name>A0A0U1HR75_YERRO</name>
<feature type="transmembrane region" description="Helical" evidence="5">
    <location>
        <begin position="145"/>
        <end position="163"/>
    </location>
</feature>
<dbReference type="EMBL" id="CTKE01000005">
    <property type="protein sequence ID" value="CQI88992.1"/>
    <property type="molecule type" value="Genomic_DNA"/>
</dbReference>
<evidence type="ECO:0000256" key="5">
    <source>
        <dbReference type="SAM" id="Phobius"/>
    </source>
</evidence>
<gene>
    <name evidence="6" type="primary">rfbX</name>
    <name evidence="6" type="ORF">ERS008555_01345</name>
</gene>
<comment type="subcellular location">
    <subcellularLocation>
        <location evidence="1">Membrane</location>
        <topology evidence="1">Multi-pass membrane protein</topology>
    </subcellularLocation>
</comment>
<dbReference type="AlphaFoldDB" id="A0A0U1HR75"/>